<accession>A0A8B6HK89</accession>
<reference evidence="1" key="1">
    <citation type="submission" date="2018-11" db="EMBL/GenBank/DDBJ databases">
        <authorList>
            <person name="Alioto T."/>
            <person name="Alioto T."/>
        </authorList>
    </citation>
    <scope>NUCLEOTIDE SEQUENCE</scope>
</reference>
<organism evidence="1 2">
    <name type="scientific">Mytilus galloprovincialis</name>
    <name type="common">Mediterranean mussel</name>
    <dbReference type="NCBI Taxonomy" id="29158"/>
    <lineage>
        <taxon>Eukaryota</taxon>
        <taxon>Metazoa</taxon>
        <taxon>Spiralia</taxon>
        <taxon>Lophotrochozoa</taxon>
        <taxon>Mollusca</taxon>
        <taxon>Bivalvia</taxon>
        <taxon>Autobranchia</taxon>
        <taxon>Pteriomorphia</taxon>
        <taxon>Mytilida</taxon>
        <taxon>Mytiloidea</taxon>
        <taxon>Mytilidae</taxon>
        <taxon>Mytilinae</taxon>
        <taxon>Mytilus</taxon>
    </lineage>
</organism>
<comment type="caution">
    <text evidence="1">The sequence shown here is derived from an EMBL/GenBank/DDBJ whole genome shotgun (WGS) entry which is preliminary data.</text>
</comment>
<name>A0A8B6HK89_MYTGA</name>
<protein>
    <submittedName>
        <fullName evidence="1">Uncharacterized protein</fullName>
    </submittedName>
</protein>
<proteinExistence type="predicted"/>
<gene>
    <name evidence="1" type="ORF">MGAL_10B024024</name>
</gene>
<evidence type="ECO:0000313" key="1">
    <source>
        <dbReference type="EMBL" id="VDI81280.1"/>
    </source>
</evidence>
<dbReference type="AlphaFoldDB" id="A0A8B6HK89"/>
<evidence type="ECO:0000313" key="2">
    <source>
        <dbReference type="Proteomes" id="UP000596742"/>
    </source>
</evidence>
<keyword evidence="2" id="KW-1185">Reference proteome</keyword>
<sequence length="437" mass="50497">MQQTERENFLKNAITIVDHTKDAFVCLVDRYLTDKNWTFEQFLSNNQHEIYHLCYSSRCCKCPSGYSPPKRRVLHPSQLDVLFDKLSKLPSCKNASEFCCTIAKNGISSTVLDLSLARCLLINFCVDVFWYSCLQFQNQDLDDFLNLNKHNLYHLWQPNAMCCQCSAGYSSPTTQSYIDQTEWNQMFTTTSIPCPSHRKRGHTGYTIYICAVSAASGISLNKLTLSLQEVIIQYCCHLRKTVDKLVEIRNHDYGHATEGKMSDTDYAKCQTELQDGIMEIAKVCNKEDDFKQKLQSVQKRSLDETLCRQYQNTLLEFVNRHKEFNDEISEIGSRIDTLHGKMASKTKTIPIAIAGKQQKIMDDSMRQMGTSVAETVERGYQENIKMLERFQNQLDELIPKKLKKCSRQSGTYSMIVFIRPVYQLLFIRLSEKGYFKL</sequence>
<dbReference type="OrthoDB" id="6089603at2759"/>
<dbReference type="EMBL" id="UYJE01010248">
    <property type="protein sequence ID" value="VDI81280.1"/>
    <property type="molecule type" value="Genomic_DNA"/>
</dbReference>
<dbReference type="Proteomes" id="UP000596742">
    <property type="component" value="Unassembled WGS sequence"/>
</dbReference>